<evidence type="ECO:0000313" key="3">
    <source>
        <dbReference type="EMBL" id="PIP69186.1"/>
    </source>
</evidence>
<feature type="domain" description="Transcobalamin-like C-terminal" evidence="2">
    <location>
        <begin position="79"/>
        <end position="141"/>
    </location>
</feature>
<dbReference type="Proteomes" id="UP000229176">
    <property type="component" value="Unassembled WGS sequence"/>
</dbReference>
<proteinExistence type="predicted"/>
<dbReference type="InterPro" id="IPR027954">
    <property type="entry name" value="Transcobalamin-like_C"/>
</dbReference>
<gene>
    <name evidence="3" type="ORF">COW91_00815</name>
</gene>
<dbReference type="Pfam" id="PF14478">
    <property type="entry name" value="DUF4430"/>
    <property type="match status" value="1"/>
</dbReference>
<name>A0A2H0CGZ5_9BACT</name>
<protein>
    <recommendedName>
        <fullName evidence="2">Transcobalamin-like C-terminal domain-containing protein</fullName>
    </recommendedName>
</protein>
<reference evidence="3 4" key="1">
    <citation type="submission" date="2017-09" db="EMBL/GenBank/DDBJ databases">
        <title>Depth-based differentiation of microbial function through sediment-hosted aquifers and enrichment of novel symbionts in the deep terrestrial subsurface.</title>
        <authorList>
            <person name="Probst A.J."/>
            <person name="Ladd B."/>
            <person name="Jarett J.K."/>
            <person name="Geller-Mcgrath D.E."/>
            <person name="Sieber C.M."/>
            <person name="Emerson J.B."/>
            <person name="Anantharaman K."/>
            <person name="Thomas B.C."/>
            <person name="Malmstrom R."/>
            <person name="Stieglmeier M."/>
            <person name="Klingl A."/>
            <person name="Woyke T."/>
            <person name="Ryan C.M."/>
            <person name="Banfield J.F."/>
        </authorList>
    </citation>
    <scope>NUCLEOTIDE SEQUENCE [LARGE SCALE GENOMIC DNA]</scope>
    <source>
        <strain evidence="3">CG22_combo_CG10-13_8_21_14_all_32_8</strain>
    </source>
</reference>
<feature type="transmembrane region" description="Helical" evidence="1">
    <location>
        <begin position="7"/>
        <end position="25"/>
    </location>
</feature>
<comment type="caution">
    <text evidence="3">The sequence shown here is derived from an EMBL/GenBank/DDBJ whole genome shotgun (WGS) entry which is preliminary data.</text>
</comment>
<organism evidence="3 4">
    <name type="scientific">Candidatus Nomurabacteria bacterium CG22_combo_CG10-13_8_21_14_all_32_8</name>
    <dbReference type="NCBI Taxonomy" id="1974732"/>
    <lineage>
        <taxon>Bacteria</taxon>
        <taxon>Candidatus Nomuraibacteriota</taxon>
    </lineage>
</organism>
<keyword evidence="1" id="KW-0472">Membrane</keyword>
<dbReference type="Gene3D" id="2.170.130.30">
    <property type="match status" value="1"/>
</dbReference>
<evidence type="ECO:0000313" key="4">
    <source>
        <dbReference type="Proteomes" id="UP000229176"/>
    </source>
</evidence>
<evidence type="ECO:0000256" key="1">
    <source>
        <dbReference type="SAM" id="Phobius"/>
    </source>
</evidence>
<keyword evidence="1" id="KW-1133">Transmembrane helix</keyword>
<sequence length="145" mass="16752">MPKNNKKIIWLGLTISLFFFIIFVFTKDISQNTSSISHPSPVLTQKEKTTQAFLEVNGQKLETGIEEKESVYDFMVKLKEEEKINFKDKTYTGMGKLIEEINGIKNSNEKNWIYYINGGKAQIGISNYKIQPGDVVSWKYEENKN</sequence>
<dbReference type="EMBL" id="PCTI01000010">
    <property type="protein sequence ID" value="PIP69186.1"/>
    <property type="molecule type" value="Genomic_DNA"/>
</dbReference>
<accession>A0A2H0CGZ5</accession>
<dbReference type="AlphaFoldDB" id="A0A2H0CGZ5"/>
<evidence type="ECO:0000259" key="2">
    <source>
        <dbReference type="Pfam" id="PF14478"/>
    </source>
</evidence>
<keyword evidence="1" id="KW-0812">Transmembrane</keyword>